<name>A0A644W1Z6_9ZZZZ</name>
<proteinExistence type="predicted"/>
<organism evidence="1">
    <name type="scientific">bioreactor metagenome</name>
    <dbReference type="NCBI Taxonomy" id="1076179"/>
    <lineage>
        <taxon>unclassified sequences</taxon>
        <taxon>metagenomes</taxon>
        <taxon>ecological metagenomes</taxon>
    </lineage>
</organism>
<reference evidence="1" key="1">
    <citation type="submission" date="2019-08" db="EMBL/GenBank/DDBJ databases">
        <authorList>
            <person name="Kucharzyk K."/>
            <person name="Murdoch R.W."/>
            <person name="Higgins S."/>
            <person name="Loffler F."/>
        </authorList>
    </citation>
    <scope>NUCLEOTIDE SEQUENCE</scope>
</reference>
<comment type="caution">
    <text evidence="1">The sequence shown here is derived from an EMBL/GenBank/DDBJ whole genome shotgun (WGS) entry which is preliminary data.</text>
</comment>
<dbReference type="EMBL" id="VSSQ01000572">
    <property type="protein sequence ID" value="MPL97744.1"/>
    <property type="molecule type" value="Genomic_DNA"/>
</dbReference>
<evidence type="ECO:0000313" key="1">
    <source>
        <dbReference type="EMBL" id="MPL97744.1"/>
    </source>
</evidence>
<gene>
    <name evidence="1" type="ORF">SDC9_43939</name>
</gene>
<sequence length="38" mass="4685">METKLIMAVEEMRDQENVISSFDWTFFMFHKTKNKSVW</sequence>
<protein>
    <submittedName>
        <fullName evidence="1">Uncharacterized protein</fullName>
    </submittedName>
</protein>
<accession>A0A644W1Z6</accession>
<dbReference type="AlphaFoldDB" id="A0A644W1Z6"/>